<keyword evidence="2" id="KW-0812">Transmembrane</keyword>
<feature type="transmembrane region" description="Helical" evidence="2">
    <location>
        <begin position="6"/>
        <end position="24"/>
    </location>
</feature>
<protein>
    <submittedName>
        <fullName evidence="3">Uncharacterized protein</fullName>
    </submittedName>
</protein>
<dbReference type="OrthoDB" id="9947611at2"/>
<accession>A0A2U3PI67</accession>
<evidence type="ECO:0000313" key="3">
    <source>
        <dbReference type="EMBL" id="SPM43355.1"/>
    </source>
</evidence>
<dbReference type="AlphaFoldDB" id="A0A2U3PI67"/>
<dbReference type="Proteomes" id="UP000240424">
    <property type="component" value="Unassembled WGS sequence"/>
</dbReference>
<evidence type="ECO:0000256" key="1">
    <source>
        <dbReference type="SAM" id="MobiDB-lite"/>
    </source>
</evidence>
<evidence type="ECO:0000256" key="2">
    <source>
        <dbReference type="SAM" id="Phobius"/>
    </source>
</evidence>
<feature type="region of interest" description="Disordered" evidence="1">
    <location>
        <begin position="38"/>
        <end position="84"/>
    </location>
</feature>
<gene>
    <name evidence="3" type="ORF">MNAB215_5581</name>
</gene>
<reference evidence="3 4" key="1">
    <citation type="submission" date="2017-01" db="EMBL/GenBank/DDBJ databases">
        <authorList>
            <consortium name="Urmite Genomes"/>
        </authorList>
    </citation>
    <scope>NUCLEOTIDE SEQUENCE [LARGE SCALE GENOMIC DNA]</scope>
    <source>
        <strain evidence="3 4">AB215</strain>
    </source>
</reference>
<keyword evidence="2" id="KW-1133">Transmembrane helix</keyword>
<evidence type="ECO:0000313" key="4">
    <source>
        <dbReference type="Proteomes" id="UP000240424"/>
    </source>
</evidence>
<name>A0A2U3PI67_9MYCO</name>
<sequence length="84" mass="9052">MQILAVAGIITTFALLCAAIYFVARSLQRRGRDLTFVDPRYPESMQGVQPTPNIAPPGHPYPADDTSLAADDGKDAPPRGLNSR</sequence>
<keyword evidence="2" id="KW-0472">Membrane</keyword>
<dbReference type="EMBL" id="FUEZ01000004">
    <property type="protein sequence ID" value="SPM43355.1"/>
    <property type="molecule type" value="Genomic_DNA"/>
</dbReference>
<keyword evidence="4" id="KW-1185">Reference proteome</keyword>
<organism evidence="3 4">
    <name type="scientific">Mycobacterium numidiamassiliense</name>
    <dbReference type="NCBI Taxonomy" id="1841861"/>
    <lineage>
        <taxon>Bacteria</taxon>
        <taxon>Bacillati</taxon>
        <taxon>Actinomycetota</taxon>
        <taxon>Actinomycetes</taxon>
        <taxon>Mycobacteriales</taxon>
        <taxon>Mycobacteriaceae</taxon>
        <taxon>Mycobacterium</taxon>
    </lineage>
</organism>
<proteinExistence type="predicted"/>
<dbReference type="RefSeq" id="WP_077081628.1">
    <property type="nucleotide sequence ID" value="NZ_FUEZ01000004.1"/>
</dbReference>